<dbReference type="STRING" id="1917485.BOO69_09625"/>
<dbReference type="Proteomes" id="UP000181897">
    <property type="component" value="Chromosome"/>
</dbReference>
<dbReference type="OrthoDB" id="8101392at2"/>
<accession>A0A1J0WH34</accession>
<organism evidence="1 2">
    <name type="scientific">Sulfitobacter alexandrii</name>
    <dbReference type="NCBI Taxonomy" id="1917485"/>
    <lineage>
        <taxon>Bacteria</taxon>
        <taxon>Pseudomonadati</taxon>
        <taxon>Pseudomonadota</taxon>
        <taxon>Alphaproteobacteria</taxon>
        <taxon>Rhodobacterales</taxon>
        <taxon>Roseobacteraceae</taxon>
        <taxon>Sulfitobacter</taxon>
    </lineage>
</organism>
<dbReference type="AlphaFoldDB" id="A0A1J0WH34"/>
<reference evidence="1 2" key="1">
    <citation type="submission" date="2016-11" db="EMBL/GenBank/DDBJ databases">
        <title>Complete genome sequence of Sulfitobacter sp. AM1-D1, a toxic bacteria associated with marine dinoflagellate Alexandrium minutum in East China Sea.</title>
        <authorList>
            <person name="Yang Q."/>
            <person name="Zhang X."/>
            <person name="Tian X."/>
        </authorList>
    </citation>
    <scope>NUCLEOTIDE SEQUENCE [LARGE SCALE GENOMIC DNA]</scope>
    <source>
        <strain evidence="1 2">AM1-D1</strain>
    </source>
</reference>
<keyword evidence="2" id="KW-1185">Reference proteome</keyword>
<evidence type="ECO:0000313" key="2">
    <source>
        <dbReference type="Proteomes" id="UP000181897"/>
    </source>
</evidence>
<protein>
    <submittedName>
        <fullName evidence="1">Uncharacterized protein</fullName>
    </submittedName>
</protein>
<name>A0A1J0WH34_9RHOB</name>
<dbReference type="RefSeq" id="WP_071971978.1">
    <property type="nucleotide sequence ID" value="NZ_CP018076.1"/>
</dbReference>
<dbReference type="Pfam" id="PF20137">
    <property type="entry name" value="BubE"/>
    <property type="match status" value="1"/>
</dbReference>
<proteinExistence type="predicted"/>
<dbReference type="EMBL" id="CP018076">
    <property type="protein sequence ID" value="APE43644.1"/>
    <property type="molecule type" value="Genomic_DNA"/>
</dbReference>
<dbReference type="InterPro" id="IPR045384">
    <property type="entry name" value="DUF6527"/>
</dbReference>
<evidence type="ECO:0000313" key="1">
    <source>
        <dbReference type="EMBL" id="APE43644.1"/>
    </source>
</evidence>
<dbReference type="KEGG" id="suam:BOO69_09625"/>
<gene>
    <name evidence="1" type="ORF">BOO69_09625</name>
</gene>
<sequence length="97" mass="11122">MVRAIQFIDLTDMRRMRIAGSFHLRAREQAGLFEMHYLCPCGCGHEGRLLIGNGHKPGGKRASWKWNGSKTEPTLLPSVHHQGHWHGWLTDGYWETV</sequence>